<dbReference type="AlphaFoldDB" id="A0A6J6CDT0"/>
<protein>
    <submittedName>
        <fullName evidence="1">Unannotated protein</fullName>
    </submittedName>
</protein>
<reference evidence="1" key="1">
    <citation type="submission" date="2020-05" db="EMBL/GenBank/DDBJ databases">
        <authorList>
            <person name="Chiriac C."/>
            <person name="Salcher M."/>
            <person name="Ghai R."/>
            <person name="Kavagutti S V."/>
        </authorList>
    </citation>
    <scope>NUCLEOTIDE SEQUENCE</scope>
</reference>
<organism evidence="1">
    <name type="scientific">freshwater metagenome</name>
    <dbReference type="NCBI Taxonomy" id="449393"/>
    <lineage>
        <taxon>unclassified sequences</taxon>
        <taxon>metagenomes</taxon>
        <taxon>ecological metagenomes</taxon>
    </lineage>
</organism>
<evidence type="ECO:0000313" key="1">
    <source>
        <dbReference type="EMBL" id="CAB4548178.1"/>
    </source>
</evidence>
<proteinExistence type="predicted"/>
<sequence length="289" mass="29851">MRKISAILSFSVLAALLAAACTPGGPAPLQWKVSPQSITVNNTEDYDPGDEPYVMQLGFRSKIGVPDSSVVTFASQCTSNKLPANNAGANGVTLQIPAGSADIVLPNVQNLDVGDLAQSNAPFEIIGSMTFVAESDRAIFFSSCAVSDALRSLLVPVLQDALNLLIAASPVPPTQEQLIALIVDNISNFVNGLGSIIASAIEGLGNPDDIIGVAVQIHLPTAGALTDLIRTGLAIGGIFSPGLEQGFIPLDGLPSTFQIKLGSLTPSTSTFRFASPAADYTYVSKIALG</sequence>
<dbReference type="EMBL" id="CAEZSF010000159">
    <property type="protein sequence ID" value="CAB4548178.1"/>
    <property type="molecule type" value="Genomic_DNA"/>
</dbReference>
<gene>
    <name evidence="1" type="ORF">UFOPK1358_01441</name>
</gene>
<name>A0A6J6CDT0_9ZZZZ</name>
<dbReference type="PROSITE" id="PS51257">
    <property type="entry name" value="PROKAR_LIPOPROTEIN"/>
    <property type="match status" value="1"/>
</dbReference>
<accession>A0A6J6CDT0</accession>